<protein>
    <submittedName>
        <fullName evidence="3">Uncharacterized protein</fullName>
    </submittedName>
</protein>
<sequence>MSVTNDVVGCSHYLTVASQEVDSESSGSAIMSTTVSTTALNCTPTLALSAFTVPTSNVGTAPPLTVAPSSFIPLSTGSSATGLKQSINYVLSASSLSPTIGTIESTPSIYANPASNSNRQSIIISAIVSSLAFLLLLVGIGILFKRKRIKPYPLESILHFSPPSDEERNEAIPPVVNPGTAHSSTNIKDPAESCTGTGTSGGASRPLSVVTQMGGSTSEHSPAPYLQEVPEAAKGTQTNIARARRNSFGTLSGPLRVDSRSAREQASLHEEERLRAALGDIETEVLMLKTQVYRILIQREAERRQGDPFDRPPSYA</sequence>
<dbReference type="EMBL" id="JAUEPU010000045">
    <property type="protein sequence ID" value="KAK0486758.1"/>
    <property type="molecule type" value="Genomic_DNA"/>
</dbReference>
<evidence type="ECO:0000256" key="1">
    <source>
        <dbReference type="SAM" id="MobiDB-lite"/>
    </source>
</evidence>
<gene>
    <name evidence="3" type="ORF">EDD18DRAFT_1335592</name>
</gene>
<feature type="region of interest" description="Disordered" evidence="1">
    <location>
        <begin position="162"/>
        <end position="206"/>
    </location>
</feature>
<feature type="transmembrane region" description="Helical" evidence="2">
    <location>
        <begin position="122"/>
        <end position="144"/>
    </location>
</feature>
<evidence type="ECO:0000313" key="4">
    <source>
        <dbReference type="Proteomes" id="UP001175228"/>
    </source>
</evidence>
<evidence type="ECO:0000256" key="2">
    <source>
        <dbReference type="SAM" id="Phobius"/>
    </source>
</evidence>
<keyword evidence="2" id="KW-1133">Transmembrane helix</keyword>
<accession>A0AA39PP76</accession>
<dbReference type="Proteomes" id="UP001175228">
    <property type="component" value="Unassembled WGS sequence"/>
</dbReference>
<reference evidence="3" key="1">
    <citation type="submission" date="2023-06" db="EMBL/GenBank/DDBJ databases">
        <authorList>
            <consortium name="Lawrence Berkeley National Laboratory"/>
            <person name="Ahrendt S."/>
            <person name="Sahu N."/>
            <person name="Indic B."/>
            <person name="Wong-Bajracharya J."/>
            <person name="Merenyi Z."/>
            <person name="Ke H.-M."/>
            <person name="Monk M."/>
            <person name="Kocsube S."/>
            <person name="Drula E."/>
            <person name="Lipzen A."/>
            <person name="Balint B."/>
            <person name="Henrissat B."/>
            <person name="Andreopoulos B."/>
            <person name="Martin F.M."/>
            <person name="Harder C.B."/>
            <person name="Rigling D."/>
            <person name="Ford K.L."/>
            <person name="Foster G.D."/>
            <person name="Pangilinan J."/>
            <person name="Papanicolaou A."/>
            <person name="Barry K."/>
            <person name="LaButti K."/>
            <person name="Viragh M."/>
            <person name="Koriabine M."/>
            <person name="Yan M."/>
            <person name="Riley R."/>
            <person name="Champramary S."/>
            <person name="Plett K.L."/>
            <person name="Tsai I.J."/>
            <person name="Slot J."/>
            <person name="Sipos G."/>
            <person name="Plett J."/>
            <person name="Nagy L.G."/>
            <person name="Grigoriev I.V."/>
        </authorList>
    </citation>
    <scope>NUCLEOTIDE SEQUENCE</scope>
    <source>
        <strain evidence="3">HWK02</strain>
    </source>
</reference>
<evidence type="ECO:0000313" key="3">
    <source>
        <dbReference type="EMBL" id="KAK0486758.1"/>
    </source>
</evidence>
<comment type="caution">
    <text evidence="3">The sequence shown here is derived from an EMBL/GenBank/DDBJ whole genome shotgun (WGS) entry which is preliminary data.</text>
</comment>
<keyword evidence="2" id="KW-0812">Transmembrane</keyword>
<dbReference type="AlphaFoldDB" id="A0AA39PP76"/>
<name>A0AA39PP76_9AGAR</name>
<organism evidence="3 4">
    <name type="scientific">Armillaria luteobubalina</name>
    <dbReference type="NCBI Taxonomy" id="153913"/>
    <lineage>
        <taxon>Eukaryota</taxon>
        <taxon>Fungi</taxon>
        <taxon>Dikarya</taxon>
        <taxon>Basidiomycota</taxon>
        <taxon>Agaricomycotina</taxon>
        <taxon>Agaricomycetes</taxon>
        <taxon>Agaricomycetidae</taxon>
        <taxon>Agaricales</taxon>
        <taxon>Marasmiineae</taxon>
        <taxon>Physalacriaceae</taxon>
        <taxon>Armillaria</taxon>
    </lineage>
</organism>
<keyword evidence="2" id="KW-0472">Membrane</keyword>
<keyword evidence="4" id="KW-1185">Reference proteome</keyword>
<proteinExistence type="predicted"/>